<keyword evidence="2" id="KW-1185">Reference proteome</keyword>
<proteinExistence type="predicted"/>
<sequence length="53" mass="6169">MYQVFAFSNDHEYTPRQGVVYVVTDMTDEQKDALIAREAEQTPGFWLKVEEQG</sequence>
<dbReference type="RefSeq" id="WP_350241976.1">
    <property type="nucleotide sequence ID" value="NZ_JBEJUE010000082.1"/>
</dbReference>
<organism evidence="1 2">
    <name type="scientific">Streptomyces microflavus</name>
    <name type="common">Streptomyces lipmanii</name>
    <dbReference type="NCBI Taxonomy" id="1919"/>
    <lineage>
        <taxon>Bacteria</taxon>
        <taxon>Bacillati</taxon>
        <taxon>Actinomycetota</taxon>
        <taxon>Actinomycetes</taxon>
        <taxon>Kitasatosporales</taxon>
        <taxon>Streptomycetaceae</taxon>
        <taxon>Streptomyces</taxon>
    </lineage>
</organism>
<dbReference type="EMBL" id="JBEJUE010000082">
    <property type="protein sequence ID" value="MER0429920.1"/>
    <property type="molecule type" value="Genomic_DNA"/>
</dbReference>
<evidence type="ECO:0000313" key="2">
    <source>
        <dbReference type="Proteomes" id="UP001456562"/>
    </source>
</evidence>
<comment type="caution">
    <text evidence="1">The sequence shown here is derived from an EMBL/GenBank/DDBJ whole genome shotgun (WGS) entry which is preliminary data.</text>
</comment>
<evidence type="ECO:0000313" key="1">
    <source>
        <dbReference type="EMBL" id="MER0429920.1"/>
    </source>
</evidence>
<protein>
    <submittedName>
        <fullName evidence="1">Uncharacterized protein</fullName>
    </submittedName>
</protein>
<name>A0ABV1QFH4_STRMI</name>
<gene>
    <name evidence="1" type="ORF">ABR748_38015</name>
</gene>
<reference evidence="1 2" key="1">
    <citation type="submission" date="2024-01" db="EMBL/GenBank/DDBJ databases">
        <title>Metagenomic exploration of the rhizosphere soil microbial community and their significance in facilitating the development of wild simulated ginseng.</title>
        <authorList>
            <person name="Huang J."/>
        </authorList>
    </citation>
    <scope>NUCLEOTIDE SEQUENCE [LARGE SCALE GENOMIC DNA]</scope>
    <source>
        <strain evidence="1 2">WY141</strain>
    </source>
</reference>
<dbReference type="Proteomes" id="UP001456562">
    <property type="component" value="Unassembled WGS sequence"/>
</dbReference>
<accession>A0ABV1QFH4</accession>